<comment type="caution">
    <text evidence="3">The sequence shown here is derived from an EMBL/GenBank/DDBJ whole genome shotgun (WGS) entry which is preliminary data.</text>
</comment>
<dbReference type="OrthoDB" id="202825at2759"/>
<dbReference type="SUPFAM" id="SSF52047">
    <property type="entry name" value="RNI-like"/>
    <property type="match status" value="1"/>
</dbReference>
<dbReference type="STRING" id="69332.A0A388KR02"/>
<sequence>MAIMMGVAEVGSELEEEEEYTADDEDGEEDTGTSARKSVESALAEAEREAADRGTEVLWLELDDLGIDDEKLCSLNLSRRYPSLIGLSLWGNKITTVDGVVEAVAGMNQLRALWLNNNPVEKERWHKVIATGVIRLEIFNAEELPSLETLNLKGNPLKEQSRDELLGILGALPNLQYLQVDVPSPLGWTLDDITDNLPSLLEINNESVEEIRRKSSSVTNGSIDDLEPRLPEWSQGEPVVDRVLRSMWQYVQEYRLATEEKLDETPIWYIMDEFGSSLRHSDVPNFKCVPFMYMPDGTLQSAISFSLLWPTQDLQRGDECFRDYLSGITEQKHRSSRLTAWYHTPRSFFRKAFEAREDRLTANAAALEERPSLAKGPGKTSRSIRKDDQPLKIYTDNPQVLDALKRPEFQLVKEPKEADIVWSHAQVDDEFRKALELRDDQYVNQFPYEACIVMKHHLAQTMMKAYGRKPWLQVTYELDSEVPAMIGDFQQREESGTDNLWILKPWNMARSIDSVVTRNLCAIIRIMETGPKICQKYIERPALYKGKKFDLRYILLVRSINPLDIFVGDMFWSRLSNNTYSTNEAMLSDYETHFTVMNYVSGLNHVNTNEFVSEFEKEHGVSWADIDERVKAMFREVFEGAAMVQPDMHCEYARAIYGCDVMLDENMQPKLLEVTYCPDCTRGFTFEMTRLSDGAIIDPKEFYNTIFGCLFLDERKNVTSLYD</sequence>
<evidence type="ECO:0000259" key="2">
    <source>
        <dbReference type="Pfam" id="PF25556"/>
    </source>
</evidence>
<feature type="compositionally biased region" description="Low complexity" evidence="1">
    <location>
        <begin position="32"/>
        <end position="44"/>
    </location>
</feature>
<reference evidence="3 4" key="1">
    <citation type="journal article" date="2018" name="Cell">
        <title>The Chara Genome: Secondary Complexity and Implications for Plant Terrestrialization.</title>
        <authorList>
            <person name="Nishiyama T."/>
            <person name="Sakayama H."/>
            <person name="Vries J.D."/>
            <person name="Buschmann H."/>
            <person name="Saint-Marcoux D."/>
            <person name="Ullrich K.K."/>
            <person name="Haas F.B."/>
            <person name="Vanderstraeten L."/>
            <person name="Becker D."/>
            <person name="Lang D."/>
            <person name="Vosolsobe S."/>
            <person name="Rombauts S."/>
            <person name="Wilhelmsson P.K.I."/>
            <person name="Janitza P."/>
            <person name="Kern R."/>
            <person name="Heyl A."/>
            <person name="Rumpler F."/>
            <person name="Villalobos L.I.A.C."/>
            <person name="Clay J.M."/>
            <person name="Skokan R."/>
            <person name="Toyoda A."/>
            <person name="Suzuki Y."/>
            <person name="Kagoshima H."/>
            <person name="Schijlen E."/>
            <person name="Tajeshwar N."/>
            <person name="Catarino B."/>
            <person name="Hetherington A.J."/>
            <person name="Saltykova A."/>
            <person name="Bonnot C."/>
            <person name="Breuninger H."/>
            <person name="Symeonidi A."/>
            <person name="Radhakrishnan G.V."/>
            <person name="Van Nieuwerburgh F."/>
            <person name="Deforce D."/>
            <person name="Chang C."/>
            <person name="Karol K.G."/>
            <person name="Hedrich R."/>
            <person name="Ulvskov P."/>
            <person name="Glockner G."/>
            <person name="Delwiche C.F."/>
            <person name="Petrasek J."/>
            <person name="Van de Peer Y."/>
            <person name="Friml J."/>
            <person name="Beilby M."/>
            <person name="Dolan L."/>
            <person name="Kohara Y."/>
            <person name="Sugano S."/>
            <person name="Fujiyama A."/>
            <person name="Delaux P.-M."/>
            <person name="Quint M."/>
            <person name="TheiBen G."/>
            <person name="Hagemann M."/>
            <person name="Harholt J."/>
            <person name="Dunand C."/>
            <person name="Zachgo S."/>
            <person name="Langdale J."/>
            <person name="Maumus F."/>
            <person name="Straeten D.V.D."/>
            <person name="Gould S.B."/>
            <person name="Rensing S.A."/>
        </authorList>
    </citation>
    <scope>NUCLEOTIDE SEQUENCE [LARGE SCALE GENOMIC DNA]</scope>
    <source>
        <strain evidence="3 4">S276</strain>
    </source>
</reference>
<dbReference type="InterPro" id="IPR032675">
    <property type="entry name" value="LRR_dom_sf"/>
</dbReference>
<feature type="region of interest" description="Disordered" evidence="1">
    <location>
        <begin position="1"/>
        <end position="48"/>
    </location>
</feature>
<gene>
    <name evidence="3" type="ORF">CBR_g12041</name>
</gene>
<dbReference type="Proteomes" id="UP000265515">
    <property type="component" value="Unassembled WGS sequence"/>
</dbReference>
<dbReference type="GO" id="GO:0005737">
    <property type="term" value="C:cytoplasm"/>
    <property type="evidence" value="ECO:0007669"/>
    <property type="project" value="TreeGrafter"/>
</dbReference>
<dbReference type="Gramene" id="GBG72467">
    <property type="protein sequence ID" value="GBG72467"/>
    <property type="gene ID" value="CBR_g12041"/>
</dbReference>
<evidence type="ECO:0000313" key="3">
    <source>
        <dbReference type="EMBL" id="GBG72467.1"/>
    </source>
</evidence>
<evidence type="ECO:0000313" key="4">
    <source>
        <dbReference type="Proteomes" id="UP000265515"/>
    </source>
</evidence>
<dbReference type="Pfam" id="PF25556">
    <property type="entry name" value="SET_TTL"/>
    <property type="match status" value="1"/>
</dbReference>
<dbReference type="PANTHER" id="PTHR46088:SF1">
    <property type="entry name" value="TUBULIN--TYROSINE LIGASE-LIKE PROTEIN 12"/>
    <property type="match status" value="1"/>
</dbReference>
<dbReference type="InterPro" id="IPR004344">
    <property type="entry name" value="TTL/TTLL_fam"/>
</dbReference>
<organism evidence="3 4">
    <name type="scientific">Chara braunii</name>
    <name type="common">Braun's stonewort</name>
    <dbReference type="NCBI Taxonomy" id="69332"/>
    <lineage>
        <taxon>Eukaryota</taxon>
        <taxon>Viridiplantae</taxon>
        <taxon>Streptophyta</taxon>
        <taxon>Charophyceae</taxon>
        <taxon>Charales</taxon>
        <taxon>Characeae</taxon>
        <taxon>Chara</taxon>
    </lineage>
</organism>
<protein>
    <recommendedName>
        <fullName evidence="2">Tubulin--tyrosine ligase-like protein 12 SET-like domain-containing protein</fullName>
    </recommendedName>
</protein>
<dbReference type="Gene3D" id="3.30.470.20">
    <property type="entry name" value="ATP-grasp fold, B domain"/>
    <property type="match status" value="1"/>
</dbReference>
<dbReference type="EMBL" id="BFEA01000166">
    <property type="protein sequence ID" value="GBG72467.1"/>
    <property type="molecule type" value="Genomic_DNA"/>
</dbReference>
<dbReference type="PROSITE" id="PS51221">
    <property type="entry name" value="TTL"/>
    <property type="match status" value="1"/>
</dbReference>
<proteinExistence type="predicted"/>
<dbReference type="Pfam" id="PF03133">
    <property type="entry name" value="TTL"/>
    <property type="match status" value="1"/>
</dbReference>
<dbReference type="PANTHER" id="PTHR46088">
    <property type="entry name" value="TUBULIN--TYROSINE LIGASE-LIKE PROTEIN 12"/>
    <property type="match status" value="1"/>
</dbReference>
<feature type="compositionally biased region" description="Acidic residues" evidence="1">
    <location>
        <begin position="12"/>
        <end position="31"/>
    </location>
</feature>
<dbReference type="InterPro" id="IPR027749">
    <property type="entry name" value="TTLL12"/>
</dbReference>
<keyword evidence="4" id="KW-1185">Reference proteome</keyword>
<feature type="domain" description="Tubulin--tyrosine ligase-like protein 12 SET-like" evidence="2">
    <location>
        <begin position="238"/>
        <end position="343"/>
    </location>
</feature>
<dbReference type="SUPFAM" id="SSF56059">
    <property type="entry name" value="Glutathione synthetase ATP-binding domain-like"/>
    <property type="match status" value="1"/>
</dbReference>
<dbReference type="AlphaFoldDB" id="A0A388KR02"/>
<dbReference type="InterPro" id="IPR057954">
    <property type="entry name" value="SET_TTL12"/>
</dbReference>
<feature type="compositionally biased region" description="Low complexity" evidence="1">
    <location>
        <begin position="1"/>
        <end position="11"/>
    </location>
</feature>
<name>A0A388KR02_CHABU</name>
<accession>A0A388KR02</accession>
<dbReference type="OMA" id="QKGDECT"/>
<dbReference type="Gene3D" id="3.80.10.10">
    <property type="entry name" value="Ribonuclease Inhibitor"/>
    <property type="match status" value="1"/>
</dbReference>
<evidence type="ECO:0000256" key="1">
    <source>
        <dbReference type="SAM" id="MobiDB-lite"/>
    </source>
</evidence>